<gene>
    <name evidence="3" type="ORF">D3272_18750</name>
</gene>
<evidence type="ECO:0000313" key="4">
    <source>
        <dbReference type="Proteomes" id="UP000289411"/>
    </source>
</evidence>
<organism evidence="3 4">
    <name type="scientific">Lichenibacterium ramalinae</name>
    <dbReference type="NCBI Taxonomy" id="2316527"/>
    <lineage>
        <taxon>Bacteria</taxon>
        <taxon>Pseudomonadati</taxon>
        <taxon>Pseudomonadota</taxon>
        <taxon>Alphaproteobacteria</taxon>
        <taxon>Hyphomicrobiales</taxon>
        <taxon>Lichenihabitantaceae</taxon>
        <taxon>Lichenibacterium</taxon>
    </lineage>
</organism>
<comment type="caution">
    <text evidence="3">The sequence shown here is derived from an EMBL/GenBank/DDBJ whole genome shotgun (WGS) entry which is preliminary data.</text>
</comment>
<dbReference type="InterPro" id="IPR010987">
    <property type="entry name" value="Glutathione-S-Trfase_C-like"/>
</dbReference>
<dbReference type="SUPFAM" id="SSF47616">
    <property type="entry name" value="GST C-terminal domain-like"/>
    <property type="match status" value="1"/>
</dbReference>
<dbReference type="InterPro" id="IPR004046">
    <property type="entry name" value="GST_C"/>
</dbReference>
<dbReference type="SFLD" id="SFLDG01151">
    <property type="entry name" value="Main.2:_Nu-like"/>
    <property type="match status" value="1"/>
</dbReference>
<dbReference type="Pfam" id="PF13409">
    <property type="entry name" value="GST_N_2"/>
    <property type="match status" value="1"/>
</dbReference>
<feature type="domain" description="GST C-terminal" evidence="2">
    <location>
        <begin position="88"/>
        <end position="211"/>
    </location>
</feature>
<sequence>MLDLYAFATPNSIKVPIALEELGLAYTLHGINVRKGEQKAPDFLALNPNGKVPVLVDAEAEGGRLVLTESAAILVYLAETTGRLLPASGTGRARVFEQLFFHASGLGPAFGQAGFFQRQAAEPQPLAIQRFSAEAERTLGMLDGTLAERPYVAGEAFSIADIAHFGWLWRREFAGVSLDAVPHVARWYAAMTSRPAVERAIARVNALVPAP</sequence>
<dbReference type="PANTHER" id="PTHR44051:SF8">
    <property type="entry name" value="GLUTATHIONE S-TRANSFERASE GSTA"/>
    <property type="match status" value="1"/>
</dbReference>
<dbReference type="InterPro" id="IPR036282">
    <property type="entry name" value="Glutathione-S-Trfase_C_sf"/>
</dbReference>
<dbReference type="PANTHER" id="PTHR44051">
    <property type="entry name" value="GLUTATHIONE S-TRANSFERASE-RELATED"/>
    <property type="match status" value="1"/>
</dbReference>
<dbReference type="PROSITE" id="PS50404">
    <property type="entry name" value="GST_NTER"/>
    <property type="match status" value="1"/>
</dbReference>
<dbReference type="InterPro" id="IPR040079">
    <property type="entry name" value="Glutathione_S-Trfase"/>
</dbReference>
<dbReference type="PROSITE" id="PS50405">
    <property type="entry name" value="GST_CTER"/>
    <property type="match status" value="1"/>
</dbReference>
<evidence type="ECO:0000259" key="1">
    <source>
        <dbReference type="PROSITE" id="PS50404"/>
    </source>
</evidence>
<dbReference type="OrthoDB" id="9803562at2"/>
<dbReference type="CDD" id="cd03048">
    <property type="entry name" value="GST_N_Ure2p_like"/>
    <property type="match status" value="1"/>
</dbReference>
<keyword evidence="4" id="KW-1185">Reference proteome</keyword>
<dbReference type="RefSeq" id="WP_129220741.1">
    <property type="nucleotide sequence ID" value="NZ_QYBC01000016.1"/>
</dbReference>
<proteinExistence type="predicted"/>
<dbReference type="EMBL" id="QYBC01000016">
    <property type="protein sequence ID" value="RYB03103.1"/>
    <property type="molecule type" value="Genomic_DNA"/>
</dbReference>
<dbReference type="AlphaFoldDB" id="A0A4Q2RAX3"/>
<feature type="domain" description="GST N-terminal" evidence="1">
    <location>
        <begin position="1"/>
        <end position="85"/>
    </location>
</feature>
<protein>
    <submittedName>
        <fullName evidence="3">Glutathione S-transferase family protein</fullName>
    </submittedName>
</protein>
<accession>A0A4Q2RAX3</accession>
<dbReference type="SFLD" id="SFLDS00019">
    <property type="entry name" value="Glutathione_Transferase_(cytos"/>
    <property type="match status" value="1"/>
</dbReference>
<keyword evidence="3" id="KW-0808">Transferase</keyword>
<dbReference type="InterPro" id="IPR036249">
    <property type="entry name" value="Thioredoxin-like_sf"/>
</dbReference>
<dbReference type="Gene3D" id="1.20.1050.10">
    <property type="match status" value="1"/>
</dbReference>
<dbReference type="GO" id="GO:0016740">
    <property type="term" value="F:transferase activity"/>
    <property type="evidence" value="ECO:0007669"/>
    <property type="project" value="UniProtKB-KW"/>
</dbReference>
<dbReference type="Gene3D" id="3.40.30.10">
    <property type="entry name" value="Glutaredoxin"/>
    <property type="match status" value="1"/>
</dbReference>
<dbReference type="Pfam" id="PF00043">
    <property type="entry name" value="GST_C"/>
    <property type="match status" value="1"/>
</dbReference>
<dbReference type="SFLD" id="SFLDG00358">
    <property type="entry name" value="Main_(cytGST)"/>
    <property type="match status" value="1"/>
</dbReference>
<dbReference type="InterPro" id="IPR004045">
    <property type="entry name" value="Glutathione_S-Trfase_N"/>
</dbReference>
<evidence type="ECO:0000259" key="2">
    <source>
        <dbReference type="PROSITE" id="PS50405"/>
    </source>
</evidence>
<dbReference type="SFLD" id="SFLDG01150">
    <property type="entry name" value="Main.1:_Beta-like"/>
    <property type="match status" value="1"/>
</dbReference>
<dbReference type="SUPFAM" id="SSF52833">
    <property type="entry name" value="Thioredoxin-like"/>
    <property type="match status" value="1"/>
</dbReference>
<dbReference type="Proteomes" id="UP000289411">
    <property type="component" value="Unassembled WGS sequence"/>
</dbReference>
<reference evidence="3 4" key="1">
    <citation type="submission" date="2018-09" db="EMBL/GenBank/DDBJ databases">
        <authorList>
            <person name="Grouzdev D.S."/>
            <person name="Krutkina M.S."/>
        </authorList>
    </citation>
    <scope>NUCLEOTIDE SEQUENCE [LARGE SCALE GENOMIC DNA]</scope>
    <source>
        <strain evidence="3 4">RmlP001</strain>
    </source>
</reference>
<reference evidence="3 4" key="2">
    <citation type="submission" date="2019-02" db="EMBL/GenBank/DDBJ databases">
        <title>'Lichenibacterium ramalinii' gen. nov. sp. nov., 'Lichenibacterium minor' gen. nov. sp. nov.</title>
        <authorList>
            <person name="Pankratov T."/>
        </authorList>
    </citation>
    <scope>NUCLEOTIDE SEQUENCE [LARGE SCALE GENOMIC DNA]</scope>
    <source>
        <strain evidence="3 4">RmlP001</strain>
    </source>
</reference>
<name>A0A4Q2RAX3_9HYPH</name>
<evidence type="ECO:0000313" key="3">
    <source>
        <dbReference type="EMBL" id="RYB03103.1"/>
    </source>
</evidence>